<proteinExistence type="predicted"/>
<dbReference type="InterPro" id="IPR029068">
    <property type="entry name" value="Glyas_Bleomycin-R_OHBP_Dase"/>
</dbReference>
<dbReference type="Gene3D" id="3.10.180.10">
    <property type="entry name" value="2,3-Dihydroxybiphenyl 1,2-Dioxygenase, domain 1"/>
    <property type="match status" value="1"/>
</dbReference>
<accession>A0ABY8B577</accession>
<evidence type="ECO:0000313" key="2">
    <source>
        <dbReference type="EMBL" id="WED55709.1"/>
    </source>
</evidence>
<evidence type="ECO:0000259" key="1">
    <source>
        <dbReference type="PROSITE" id="PS51819"/>
    </source>
</evidence>
<reference evidence="2 3" key="1">
    <citation type="submission" date="2022-10" db="EMBL/GenBank/DDBJ databases">
        <title>Complete genome sequence of Exiguobacterium profundum TSS-3 isolated from an extremely saline-alkaline spring located in Ixtapa, Chiapas-Mexico.</title>
        <authorList>
            <person name="Rincon-Rosales R."/>
            <person name="Rogel M.A."/>
            <person name="Rincon-Molina C.I."/>
            <person name="Guerrero G."/>
            <person name="Manzano-Gomez L.A."/>
            <person name="Lopez-Lopez A."/>
            <person name="Rincon Molina F.A."/>
            <person name="Martinez-Romero E."/>
        </authorList>
    </citation>
    <scope>NUCLEOTIDE SEQUENCE [LARGE SCALE GENOMIC DNA]</scope>
    <source>
        <strain evidence="2 3">TSS-3</strain>
    </source>
</reference>
<dbReference type="EMBL" id="CP109617">
    <property type="protein sequence ID" value="WED55709.1"/>
    <property type="molecule type" value="Genomic_DNA"/>
</dbReference>
<dbReference type="Proteomes" id="UP001219957">
    <property type="component" value="Chromosome"/>
</dbReference>
<dbReference type="SUPFAM" id="SSF54593">
    <property type="entry name" value="Glyoxalase/Bleomycin resistance protein/Dihydroxybiphenyl dioxygenase"/>
    <property type="match status" value="1"/>
</dbReference>
<dbReference type="RefSeq" id="WP_214814567.1">
    <property type="nucleotide sequence ID" value="NZ_CP109617.1"/>
</dbReference>
<sequence length="123" mass="13716">MSLIQQIKQIYIPVKDLDRAVQFYRDTLEVPFLFQAGLLAFFDCGGVRLMLSPPENDVFAKSSPILYLSIASIDDAYAQLKNAGVTFIDEPHCVAKMGTTETWMSFFKDSEGNVLALVSEILS</sequence>
<name>A0ABY8B577_9BACL</name>
<dbReference type="PROSITE" id="PS51819">
    <property type="entry name" value="VOC"/>
    <property type="match status" value="1"/>
</dbReference>
<dbReference type="InterPro" id="IPR037523">
    <property type="entry name" value="VOC_core"/>
</dbReference>
<evidence type="ECO:0000313" key="3">
    <source>
        <dbReference type="Proteomes" id="UP001219957"/>
    </source>
</evidence>
<protein>
    <submittedName>
        <fullName evidence="2">VOC family protein</fullName>
    </submittedName>
</protein>
<dbReference type="Pfam" id="PF00903">
    <property type="entry name" value="Glyoxalase"/>
    <property type="match status" value="1"/>
</dbReference>
<feature type="domain" description="VOC" evidence="1">
    <location>
        <begin position="6"/>
        <end position="120"/>
    </location>
</feature>
<gene>
    <name evidence="2" type="ORF">OE059_02305</name>
</gene>
<dbReference type="InterPro" id="IPR004360">
    <property type="entry name" value="Glyas_Fos-R_dOase_dom"/>
</dbReference>
<keyword evidence="3" id="KW-1185">Reference proteome</keyword>
<organism evidence="2 3">
    <name type="scientific">Exiguobacterium profundum</name>
    <dbReference type="NCBI Taxonomy" id="307643"/>
    <lineage>
        <taxon>Bacteria</taxon>
        <taxon>Bacillati</taxon>
        <taxon>Bacillota</taxon>
        <taxon>Bacilli</taxon>
        <taxon>Bacillales</taxon>
        <taxon>Bacillales Family XII. Incertae Sedis</taxon>
        <taxon>Exiguobacterium</taxon>
    </lineage>
</organism>